<dbReference type="GO" id="GO:0030544">
    <property type="term" value="F:Hsp70 protein binding"/>
    <property type="evidence" value="ECO:0007669"/>
    <property type="project" value="TreeGrafter"/>
</dbReference>
<name>A0A2P5IDT3_DIAHE</name>
<dbReference type="GO" id="GO:0006457">
    <property type="term" value="P:protein folding"/>
    <property type="evidence" value="ECO:0007669"/>
    <property type="project" value="TreeGrafter"/>
</dbReference>
<dbReference type="STRING" id="158607.A0A2P5IDT3"/>
<keyword evidence="1" id="KW-0677">Repeat</keyword>
<dbReference type="OrthoDB" id="420195at2759"/>
<dbReference type="GO" id="GO:0005829">
    <property type="term" value="C:cytosol"/>
    <property type="evidence" value="ECO:0007669"/>
    <property type="project" value="TreeGrafter"/>
</dbReference>
<dbReference type="InParanoid" id="A0A2P5IDT3"/>
<comment type="similarity">
    <text evidence="3">Belongs to the TTC4 family.</text>
</comment>
<evidence type="ECO:0000256" key="3">
    <source>
        <dbReference type="ARBA" id="ARBA00023602"/>
    </source>
</evidence>
<dbReference type="AlphaFoldDB" id="A0A2P5IDT3"/>
<dbReference type="CDD" id="cd21381">
    <property type="entry name" value="CTWD_TTC4"/>
    <property type="match status" value="1"/>
</dbReference>
<feature type="region of interest" description="Disordered" evidence="5">
    <location>
        <begin position="1"/>
        <end position="76"/>
    </location>
</feature>
<keyword evidence="2" id="KW-0802">TPR repeat</keyword>
<accession>A0A2P5IDT3</accession>
<feature type="coiled-coil region" evidence="4">
    <location>
        <begin position="268"/>
        <end position="302"/>
    </location>
</feature>
<feature type="region of interest" description="Disordered" evidence="5">
    <location>
        <begin position="161"/>
        <end position="184"/>
    </location>
</feature>
<keyword evidence="8" id="KW-1185">Reference proteome</keyword>
<dbReference type="GO" id="GO:0051879">
    <property type="term" value="F:Hsp90 protein binding"/>
    <property type="evidence" value="ECO:0007669"/>
    <property type="project" value="InterPro"/>
</dbReference>
<feature type="compositionally biased region" description="Basic and acidic residues" evidence="5">
    <location>
        <begin position="161"/>
        <end position="177"/>
    </location>
</feature>
<evidence type="ECO:0000256" key="5">
    <source>
        <dbReference type="SAM" id="MobiDB-lite"/>
    </source>
</evidence>
<sequence length="455" mass="49642">MVQLTEITEKTESSLKISDAQDAPQQAQAQEQAQSTTQSTASEPKNENPSTPAVAAPAPAPPPAGSAGTSMPRVAAPELPPQLARNAGKTAEEIMEDLNKSPLFMTELEENDDMAALEALAYEGTSLENATDFKERGNECFKTKRWRDAIEFYGKGVKLVTQEEKRREKGEPPREGDPNGDDEAEVAGQRAVLEALYVNRAAVQLELQNYRSCWLDCGAALRLNPRNVKAWYRSARALLAVGRVHEADDACAGGLSVDAANASLRAVARDIMARAEELDRKAQAAAEEKRRLQRRAQFLAGALKERNITVRTTKTPPDMGDAKLELVPDPEDLNSTLSFPAVLLYPVHYESDFIKAFNEKEALMQHFGYVFPLPWDREGEYGANTVECFMETAAGGLVKVGKKVPLLKVLSLDSVEVVDGVVKIYVVPRGKADNWVKTFKEAKAKEAGAGAGAKQ</sequence>
<protein>
    <recommendedName>
        <fullName evidence="6">Cns1/TTC4 wheel domain-containing protein</fullName>
    </recommendedName>
</protein>
<proteinExistence type="inferred from homology"/>
<evidence type="ECO:0000256" key="1">
    <source>
        <dbReference type="ARBA" id="ARBA00022737"/>
    </source>
</evidence>
<dbReference type="SUPFAM" id="SSF48452">
    <property type="entry name" value="TPR-like"/>
    <property type="match status" value="1"/>
</dbReference>
<dbReference type="EMBL" id="MAVT02000038">
    <property type="protein sequence ID" value="POS80657.1"/>
    <property type="molecule type" value="Genomic_DNA"/>
</dbReference>
<evidence type="ECO:0000256" key="2">
    <source>
        <dbReference type="ARBA" id="ARBA00022803"/>
    </source>
</evidence>
<feature type="compositionally biased region" description="Low complexity" evidence="5">
    <location>
        <begin position="18"/>
        <end position="57"/>
    </location>
</feature>
<dbReference type="InterPro" id="IPR019734">
    <property type="entry name" value="TPR_rpt"/>
</dbReference>
<dbReference type="PANTHER" id="PTHR46035:SF1">
    <property type="entry name" value="TETRATRICOPEPTIDE REPEAT PROTEIN 4"/>
    <property type="match status" value="1"/>
</dbReference>
<dbReference type="PANTHER" id="PTHR46035">
    <property type="entry name" value="TETRATRICOPEPTIDE REPEAT PROTEIN 4"/>
    <property type="match status" value="1"/>
</dbReference>
<dbReference type="InterPro" id="IPR011990">
    <property type="entry name" value="TPR-like_helical_dom_sf"/>
</dbReference>
<reference evidence="7" key="1">
    <citation type="submission" date="2017-09" db="EMBL/GenBank/DDBJ databases">
        <title>Polyketide synthases of a Diaporthe helianthi virulent isolate.</title>
        <authorList>
            <person name="Baroncelli R."/>
        </authorList>
    </citation>
    <scope>NUCLEOTIDE SEQUENCE [LARGE SCALE GENOMIC DNA]</scope>
    <source>
        <strain evidence="7">7/96</strain>
    </source>
</reference>
<dbReference type="SMART" id="SM00028">
    <property type="entry name" value="TPR"/>
    <property type="match status" value="3"/>
</dbReference>
<dbReference type="Gene3D" id="1.25.40.10">
    <property type="entry name" value="Tetratricopeptide repeat domain"/>
    <property type="match status" value="1"/>
</dbReference>
<dbReference type="InterPro" id="IPR044059">
    <property type="entry name" value="Csn1/TTC4_wheel"/>
</dbReference>
<dbReference type="GO" id="GO:0005634">
    <property type="term" value="C:nucleus"/>
    <property type="evidence" value="ECO:0007669"/>
    <property type="project" value="TreeGrafter"/>
</dbReference>
<evidence type="ECO:0000313" key="8">
    <source>
        <dbReference type="Proteomes" id="UP000094444"/>
    </source>
</evidence>
<dbReference type="Pfam" id="PF18972">
    <property type="entry name" value="Wheel"/>
    <property type="match status" value="1"/>
</dbReference>
<evidence type="ECO:0000256" key="4">
    <source>
        <dbReference type="SAM" id="Coils"/>
    </source>
</evidence>
<evidence type="ECO:0000313" key="7">
    <source>
        <dbReference type="EMBL" id="POS80657.1"/>
    </source>
</evidence>
<comment type="caution">
    <text evidence="7">The sequence shown here is derived from an EMBL/GenBank/DDBJ whole genome shotgun (WGS) entry which is preliminary data.</text>
</comment>
<dbReference type="Proteomes" id="UP000094444">
    <property type="component" value="Unassembled WGS sequence"/>
</dbReference>
<dbReference type="FunCoup" id="A0A2P5IDT3">
    <property type="interactions" value="1238"/>
</dbReference>
<gene>
    <name evidence="7" type="ORF">DHEL01_v200943</name>
</gene>
<feature type="domain" description="Cns1/TTC4 wheel" evidence="6">
    <location>
        <begin position="329"/>
        <end position="439"/>
    </location>
</feature>
<organism evidence="7 8">
    <name type="scientific">Diaporthe helianthi</name>
    <dbReference type="NCBI Taxonomy" id="158607"/>
    <lineage>
        <taxon>Eukaryota</taxon>
        <taxon>Fungi</taxon>
        <taxon>Dikarya</taxon>
        <taxon>Ascomycota</taxon>
        <taxon>Pezizomycotina</taxon>
        <taxon>Sordariomycetes</taxon>
        <taxon>Sordariomycetidae</taxon>
        <taxon>Diaporthales</taxon>
        <taxon>Diaporthaceae</taxon>
        <taxon>Diaporthe</taxon>
    </lineage>
</organism>
<keyword evidence="4" id="KW-0175">Coiled coil</keyword>
<evidence type="ECO:0000259" key="6">
    <source>
        <dbReference type="Pfam" id="PF18972"/>
    </source>
</evidence>